<dbReference type="Gene3D" id="3.80.10.10">
    <property type="entry name" value="Ribonuclease Inhibitor"/>
    <property type="match status" value="1"/>
</dbReference>
<proteinExistence type="predicted"/>
<evidence type="ECO:0008006" key="4">
    <source>
        <dbReference type="Google" id="ProtNLM"/>
    </source>
</evidence>
<name>A0A382E3F3_9ZZZZ</name>
<accession>A0A382E3F3</accession>
<evidence type="ECO:0000256" key="1">
    <source>
        <dbReference type="ARBA" id="ARBA00022614"/>
    </source>
</evidence>
<dbReference type="Pfam" id="PF12799">
    <property type="entry name" value="LRR_4"/>
    <property type="match status" value="1"/>
</dbReference>
<feature type="non-terminal residue" evidence="3">
    <location>
        <position position="272"/>
    </location>
</feature>
<dbReference type="SUPFAM" id="SSF52058">
    <property type="entry name" value="L domain-like"/>
    <property type="match status" value="1"/>
</dbReference>
<reference evidence="3" key="1">
    <citation type="submission" date="2018-05" db="EMBL/GenBank/DDBJ databases">
        <authorList>
            <person name="Lanie J.A."/>
            <person name="Ng W.-L."/>
            <person name="Kazmierczak K.M."/>
            <person name="Andrzejewski T.M."/>
            <person name="Davidsen T.M."/>
            <person name="Wayne K.J."/>
            <person name="Tettelin H."/>
            <person name="Glass J.I."/>
            <person name="Rusch D."/>
            <person name="Podicherti R."/>
            <person name="Tsui H.-C.T."/>
            <person name="Winkler M.E."/>
        </authorList>
    </citation>
    <scope>NUCLEOTIDE SEQUENCE</scope>
</reference>
<protein>
    <recommendedName>
        <fullName evidence="4">Leucine-rich repeat domain-containing protein</fullName>
    </recommendedName>
</protein>
<dbReference type="AlphaFoldDB" id="A0A382E3F3"/>
<keyword evidence="2" id="KW-0677">Repeat</keyword>
<dbReference type="PROSITE" id="PS51450">
    <property type="entry name" value="LRR"/>
    <property type="match status" value="1"/>
</dbReference>
<evidence type="ECO:0000256" key="2">
    <source>
        <dbReference type="ARBA" id="ARBA00022737"/>
    </source>
</evidence>
<dbReference type="EMBL" id="UINC01042270">
    <property type="protein sequence ID" value="SVB44664.1"/>
    <property type="molecule type" value="Genomic_DNA"/>
</dbReference>
<dbReference type="InterPro" id="IPR001611">
    <property type="entry name" value="Leu-rich_rpt"/>
</dbReference>
<evidence type="ECO:0000313" key="3">
    <source>
        <dbReference type="EMBL" id="SVB44664.1"/>
    </source>
</evidence>
<sequence length="272" mass="30976">MNHFLLMIVMTVLVAGCVSSSQKTWYGRPGITTWNSDHTIKTTYTLSAGMRPGRVYEEDVHRPDGSRYSTFRTKTRGPSLEKTVEEFLGHHRSPYYSVYKVYNRRGRGIEPEKYIPEPWMDLKNLEPEIRRVSRKSPNEKMFPADLSKVTVLHVRNKTITSPSPIAWLTRVRGIEIKDGQISDFKTLGKELSGLPLLDRLKLENCQILDPAPLAGLMRVSILSLSDNQITDLTPLSGLEHLKLLDLRNNPDLTQAEIDKLQKTLPKCIIKPP</sequence>
<gene>
    <name evidence="3" type="ORF">METZ01_LOCUS197518</name>
</gene>
<dbReference type="InterPro" id="IPR032675">
    <property type="entry name" value="LRR_dom_sf"/>
</dbReference>
<organism evidence="3">
    <name type="scientific">marine metagenome</name>
    <dbReference type="NCBI Taxonomy" id="408172"/>
    <lineage>
        <taxon>unclassified sequences</taxon>
        <taxon>metagenomes</taxon>
        <taxon>ecological metagenomes</taxon>
    </lineage>
</organism>
<dbReference type="InterPro" id="IPR025875">
    <property type="entry name" value="Leu-rich_rpt_4"/>
</dbReference>
<keyword evidence="1" id="KW-0433">Leucine-rich repeat</keyword>